<dbReference type="PANTHER" id="PTHR10502">
    <property type="entry name" value="ANNEXIN"/>
    <property type="match status" value="1"/>
</dbReference>
<dbReference type="GO" id="GO:0001786">
    <property type="term" value="F:phosphatidylserine binding"/>
    <property type="evidence" value="ECO:0007669"/>
    <property type="project" value="TreeGrafter"/>
</dbReference>
<organism evidence="4 5">
    <name type="scientific">Parascaris equorum</name>
    <name type="common">Equine roundworm</name>
    <dbReference type="NCBI Taxonomy" id="6256"/>
    <lineage>
        <taxon>Eukaryota</taxon>
        <taxon>Metazoa</taxon>
        <taxon>Ecdysozoa</taxon>
        <taxon>Nematoda</taxon>
        <taxon>Chromadorea</taxon>
        <taxon>Rhabditida</taxon>
        <taxon>Spirurina</taxon>
        <taxon>Ascaridomorpha</taxon>
        <taxon>Ascaridoidea</taxon>
        <taxon>Ascarididae</taxon>
        <taxon>Parascaris</taxon>
    </lineage>
</organism>
<dbReference type="GO" id="GO:0005737">
    <property type="term" value="C:cytoplasm"/>
    <property type="evidence" value="ECO:0007669"/>
    <property type="project" value="TreeGrafter"/>
</dbReference>
<dbReference type="GO" id="GO:0005544">
    <property type="term" value="F:calcium-dependent phospholipid binding"/>
    <property type="evidence" value="ECO:0007669"/>
    <property type="project" value="InterPro"/>
</dbReference>
<dbReference type="PANTHER" id="PTHR10502:SF175">
    <property type="entry name" value="ANNEXIN A13"/>
    <property type="match status" value="1"/>
</dbReference>
<evidence type="ECO:0000256" key="3">
    <source>
        <dbReference type="ARBA" id="ARBA00023216"/>
    </source>
</evidence>
<accession>A0A914S6C6</accession>
<keyword evidence="3" id="KW-0041">Annexin</keyword>
<evidence type="ECO:0000256" key="2">
    <source>
        <dbReference type="ARBA" id="ARBA00022737"/>
    </source>
</evidence>
<dbReference type="InterPro" id="IPR018502">
    <property type="entry name" value="Annexin_repeat"/>
</dbReference>
<dbReference type="GO" id="GO:0005509">
    <property type="term" value="F:calcium ion binding"/>
    <property type="evidence" value="ECO:0007669"/>
    <property type="project" value="InterPro"/>
</dbReference>
<dbReference type="Proteomes" id="UP000887564">
    <property type="component" value="Unplaced"/>
</dbReference>
<keyword evidence="2" id="KW-0677">Repeat</keyword>
<dbReference type="GO" id="GO:0012506">
    <property type="term" value="C:vesicle membrane"/>
    <property type="evidence" value="ECO:0007669"/>
    <property type="project" value="TreeGrafter"/>
</dbReference>
<comment type="similarity">
    <text evidence="1">Belongs to the annexin family.</text>
</comment>
<reference evidence="5" key="1">
    <citation type="submission" date="2022-11" db="UniProtKB">
        <authorList>
            <consortium name="WormBaseParasite"/>
        </authorList>
    </citation>
    <scope>IDENTIFICATION</scope>
</reference>
<evidence type="ECO:0000313" key="4">
    <source>
        <dbReference type="Proteomes" id="UP000887564"/>
    </source>
</evidence>
<dbReference type="Gene3D" id="1.10.220.10">
    <property type="entry name" value="Annexin"/>
    <property type="match status" value="1"/>
</dbReference>
<dbReference type="GO" id="GO:0005886">
    <property type="term" value="C:plasma membrane"/>
    <property type="evidence" value="ECO:0007669"/>
    <property type="project" value="TreeGrafter"/>
</dbReference>
<protein>
    <submittedName>
        <fullName evidence="5">Annexin</fullName>
    </submittedName>
</protein>
<dbReference type="PROSITE" id="PS51897">
    <property type="entry name" value="ANNEXIN_2"/>
    <property type="match status" value="1"/>
</dbReference>
<evidence type="ECO:0000313" key="5">
    <source>
        <dbReference type="WBParaSite" id="PEQ_0001389201-mRNA-1"/>
    </source>
</evidence>
<dbReference type="WBParaSite" id="PEQ_0001389201-mRNA-1">
    <property type="protein sequence ID" value="PEQ_0001389201-mRNA-1"/>
    <property type="gene ID" value="PEQ_0001389201"/>
</dbReference>
<dbReference type="AlphaFoldDB" id="A0A914S6C6"/>
<dbReference type="GO" id="GO:0005634">
    <property type="term" value="C:nucleus"/>
    <property type="evidence" value="ECO:0007669"/>
    <property type="project" value="TreeGrafter"/>
</dbReference>
<proteinExistence type="inferred from homology"/>
<evidence type="ECO:0000256" key="1">
    <source>
        <dbReference type="ARBA" id="ARBA00007831"/>
    </source>
</evidence>
<name>A0A914S6C6_PAREQ</name>
<sequence>MTVLGTSDDRRKSFQRWKLVGNVHIHACALNLFVMSSEFSGDAKKGFLTLIECIRNPPKYFASRLYDTMKPHALTFQGLGTRDSELIRLIVSRSECDLALIRDEYPKQYGRTLMKRCGRYFFGERKRTTGSNVANTILQQSVNILCLSTRVSQASLNLSPKRYLASKPEFYKTGQQKPSNV</sequence>
<keyword evidence="4" id="KW-1185">Reference proteome</keyword>
<dbReference type="SUPFAM" id="SSF47874">
    <property type="entry name" value="Annexin"/>
    <property type="match status" value="1"/>
</dbReference>
<dbReference type="Pfam" id="PF00191">
    <property type="entry name" value="Annexin"/>
    <property type="match status" value="1"/>
</dbReference>
<dbReference type="InterPro" id="IPR037104">
    <property type="entry name" value="Annexin_sf"/>
</dbReference>